<sequence length="568" mass="59169">MTQLRIAAHAPRMHEVSRDSQRPPAMTRIAPRGRGEGAEGVADPVDGRSGGGATRSHGGWTGGVARSDCHALAPSTTVRLRSEAAFGGWVHLLDVAVGRFLTLRVAHRDRVEGAARVPAVVASCAIDVVGLGLPPHPPLRCGSSIRPPPPPLLLRAPLLPTSLQVKRPRRQPLSLAMGRPRGGGGCRPRGVFAAALLLLGAACFCSRASAGLPAVATPAAAAAGELPRTTARVVRVRLRKDVPRLAPPAAYFIMVLEVVRPSNGVVTIDLDGHIRRLTAEWFSVHGVRVKSLFAEHIRSRHVVHAHRTVTYILALSSVPPVTTLVDFSHYYGYQLASGAVSEMAEGVRGQRHMGTTVEILAASPIESAPELQAGGTYDESGKFHPTPRRNSRGGFSSTALIGTVCGVLGGITVVGLGLMLYIRMRGAAAARYSVFHWRGGGDGGSDLPSRASRSSLASSGATTPGGARADREWYRSGRRRRSAPSFSASAPAPPERRGASPPLPPPSVGGGGKGGAGGGKSDGWTEGDLDDALRVSVASSSSFDDSAPGSMATPVTPPPRAATMPPLK</sequence>
<protein>
    <submittedName>
        <fullName evidence="1">Uncharacterized protein</fullName>
    </submittedName>
</protein>
<dbReference type="Proteomes" id="UP000798662">
    <property type="component" value="Chromosome 2"/>
</dbReference>
<evidence type="ECO:0000313" key="1">
    <source>
        <dbReference type="EMBL" id="KAK1866365.1"/>
    </source>
</evidence>
<comment type="caution">
    <text evidence="1">The sequence shown here is derived from an EMBL/GenBank/DDBJ whole genome shotgun (WGS) entry which is preliminary data.</text>
</comment>
<dbReference type="EMBL" id="CM020619">
    <property type="protein sequence ID" value="KAK1866365.1"/>
    <property type="molecule type" value="Genomic_DNA"/>
</dbReference>
<keyword evidence="2" id="KW-1185">Reference proteome</keyword>
<reference evidence="1" key="1">
    <citation type="submission" date="2019-11" db="EMBL/GenBank/DDBJ databases">
        <title>Nori genome reveals adaptations in red seaweeds to the harsh intertidal environment.</title>
        <authorList>
            <person name="Wang D."/>
            <person name="Mao Y."/>
        </authorList>
    </citation>
    <scope>NUCLEOTIDE SEQUENCE</scope>
    <source>
        <tissue evidence="1">Gametophyte</tissue>
    </source>
</reference>
<evidence type="ECO:0000313" key="2">
    <source>
        <dbReference type="Proteomes" id="UP000798662"/>
    </source>
</evidence>
<proteinExistence type="predicted"/>
<organism evidence="1 2">
    <name type="scientific">Pyropia yezoensis</name>
    <name type="common">Susabi-nori</name>
    <name type="synonym">Porphyra yezoensis</name>
    <dbReference type="NCBI Taxonomy" id="2788"/>
    <lineage>
        <taxon>Eukaryota</taxon>
        <taxon>Rhodophyta</taxon>
        <taxon>Bangiophyceae</taxon>
        <taxon>Bangiales</taxon>
        <taxon>Bangiaceae</taxon>
        <taxon>Pyropia</taxon>
    </lineage>
</organism>
<gene>
    <name evidence="1" type="ORF">I4F81_008885</name>
</gene>
<accession>A0ACC3C8D1</accession>
<name>A0ACC3C8D1_PYRYE</name>